<evidence type="ECO:0000256" key="1">
    <source>
        <dbReference type="ARBA" id="ARBA00004651"/>
    </source>
</evidence>
<feature type="domain" description="Thioredoxin" evidence="10">
    <location>
        <begin position="562"/>
        <end position="709"/>
    </location>
</feature>
<reference evidence="12" key="1">
    <citation type="journal article" date="2019" name="Int. J. Syst. Evol. Microbiol.">
        <title>The Global Catalogue of Microorganisms (GCM) 10K type strain sequencing project: providing services to taxonomists for standard genome sequencing and annotation.</title>
        <authorList>
            <consortium name="The Broad Institute Genomics Platform"/>
            <consortium name="The Broad Institute Genome Sequencing Center for Infectious Disease"/>
            <person name="Wu L."/>
            <person name="Ma J."/>
        </authorList>
    </citation>
    <scope>NUCLEOTIDE SEQUENCE [LARGE SCALE GENOMIC DNA]</scope>
    <source>
        <strain evidence="12">CCUG 2113</strain>
    </source>
</reference>
<feature type="transmembrane region" description="Helical" evidence="8">
    <location>
        <begin position="536"/>
        <end position="555"/>
    </location>
</feature>
<dbReference type="Pfam" id="PF02683">
    <property type="entry name" value="DsbD_TM"/>
    <property type="match status" value="1"/>
</dbReference>
<comment type="subcellular location">
    <subcellularLocation>
        <location evidence="1">Cell membrane</location>
        <topology evidence="1">Multi-pass membrane protein</topology>
    </subcellularLocation>
</comment>
<evidence type="ECO:0000256" key="3">
    <source>
        <dbReference type="ARBA" id="ARBA00022692"/>
    </source>
</evidence>
<feature type="chain" id="PRO_5046516668" evidence="9">
    <location>
        <begin position="22"/>
        <end position="727"/>
    </location>
</feature>
<dbReference type="Proteomes" id="UP001595693">
    <property type="component" value="Unassembled WGS sequence"/>
</dbReference>
<organism evidence="11 12">
    <name type="scientific">Acidovorax facilis</name>
    <dbReference type="NCBI Taxonomy" id="12917"/>
    <lineage>
        <taxon>Bacteria</taxon>
        <taxon>Pseudomonadati</taxon>
        <taxon>Pseudomonadota</taxon>
        <taxon>Betaproteobacteria</taxon>
        <taxon>Burkholderiales</taxon>
        <taxon>Comamonadaceae</taxon>
        <taxon>Acidovorax</taxon>
    </lineage>
</organism>
<keyword evidence="7" id="KW-0676">Redox-active center</keyword>
<dbReference type="Gene3D" id="3.40.30.10">
    <property type="entry name" value="Glutaredoxin"/>
    <property type="match status" value="1"/>
</dbReference>
<evidence type="ECO:0000256" key="9">
    <source>
        <dbReference type="SAM" id="SignalP"/>
    </source>
</evidence>
<dbReference type="Pfam" id="PF11412">
    <property type="entry name" value="DsbD_N"/>
    <property type="match status" value="1"/>
</dbReference>
<dbReference type="EMBL" id="JBHSAJ010000174">
    <property type="protein sequence ID" value="MFC3938233.1"/>
    <property type="molecule type" value="Genomic_DNA"/>
</dbReference>
<dbReference type="SUPFAM" id="SSF52833">
    <property type="entry name" value="Thioredoxin-like"/>
    <property type="match status" value="1"/>
</dbReference>
<feature type="transmembrane region" description="Helical" evidence="8">
    <location>
        <begin position="471"/>
        <end position="492"/>
    </location>
</feature>
<dbReference type="Pfam" id="PF13899">
    <property type="entry name" value="Thioredoxin_7"/>
    <property type="match status" value="1"/>
</dbReference>
<comment type="caution">
    <text evidence="11">The sequence shown here is derived from an EMBL/GenBank/DDBJ whole genome shotgun (WGS) entry which is preliminary data.</text>
</comment>
<dbReference type="InterPro" id="IPR017937">
    <property type="entry name" value="Thioredoxin_CS"/>
</dbReference>
<feature type="signal peptide" evidence="9">
    <location>
        <begin position="1"/>
        <end position="21"/>
    </location>
</feature>
<dbReference type="InterPro" id="IPR028250">
    <property type="entry name" value="DsbDN"/>
</dbReference>
<evidence type="ECO:0000256" key="8">
    <source>
        <dbReference type="SAM" id="Phobius"/>
    </source>
</evidence>
<evidence type="ECO:0000256" key="5">
    <source>
        <dbReference type="ARBA" id="ARBA00022989"/>
    </source>
</evidence>
<evidence type="ECO:0000256" key="2">
    <source>
        <dbReference type="ARBA" id="ARBA00022475"/>
    </source>
</evidence>
<keyword evidence="3 8" id="KW-0812">Transmembrane</keyword>
<keyword evidence="2" id="KW-1003">Cell membrane</keyword>
<feature type="transmembrane region" description="Helical" evidence="8">
    <location>
        <begin position="398"/>
        <end position="417"/>
    </location>
</feature>
<evidence type="ECO:0000256" key="7">
    <source>
        <dbReference type="ARBA" id="ARBA00023284"/>
    </source>
</evidence>
<dbReference type="PROSITE" id="PS51352">
    <property type="entry name" value="THIOREDOXIN_2"/>
    <property type="match status" value="1"/>
</dbReference>
<dbReference type="InterPro" id="IPR036249">
    <property type="entry name" value="Thioredoxin-like_sf"/>
</dbReference>
<dbReference type="InterPro" id="IPR035671">
    <property type="entry name" value="DsbD_gamma"/>
</dbReference>
<dbReference type="InterPro" id="IPR003834">
    <property type="entry name" value="Cyt_c_assmbl_TM_dom"/>
</dbReference>
<dbReference type="CDD" id="cd02953">
    <property type="entry name" value="DsbDgamma"/>
    <property type="match status" value="1"/>
</dbReference>
<keyword evidence="12" id="KW-1185">Reference proteome</keyword>
<keyword evidence="6 8" id="KW-0472">Membrane</keyword>
<accession>A0ABV8DJ11</accession>
<keyword evidence="9" id="KW-0732">Signal</keyword>
<protein>
    <submittedName>
        <fullName evidence="11">Protein-disulfide reductase DsbD family protein</fullName>
    </submittedName>
</protein>
<feature type="transmembrane region" description="Helical" evidence="8">
    <location>
        <begin position="438"/>
        <end position="465"/>
    </location>
</feature>
<evidence type="ECO:0000256" key="6">
    <source>
        <dbReference type="ARBA" id="ARBA00023136"/>
    </source>
</evidence>
<feature type="transmembrane region" description="Helical" evidence="8">
    <location>
        <begin position="512"/>
        <end position="530"/>
    </location>
</feature>
<dbReference type="PANTHER" id="PTHR32234">
    <property type="entry name" value="THIOL:DISULFIDE INTERCHANGE PROTEIN DSBD"/>
    <property type="match status" value="1"/>
</dbReference>
<dbReference type="PANTHER" id="PTHR32234:SF3">
    <property type="entry name" value="SUPPRESSION OF COPPER SENSITIVITY PROTEIN"/>
    <property type="match status" value="1"/>
</dbReference>
<sequence>MSMIVRVLVLLFVLWSGAASAQLGGKSVVVTERTRAELLAHAPEGIEPGKPVWVGLQLAHQPEWHSYWKNSGDSGLPTKLEWKLPAGVLAGEIAWPTPSKHPIGTLINYGYEHTVLLPVPLTITPEFKPSPLAGALEIKLKASWLVCRRECIPEEGEFSLAIPAKSATALHGPAFQASFAAQPKPLAGQATASIDGNALRLRVTGLPAGVRGKPLEFFPETAEVIETSAQWSQAWDGQVWTAQVPLSPQRSQSPAVMPIVLTQGHEGWSIDARVQGTWPATAAPVAVSPALQDALRNNVAAAAAESGAGLTFTAAVLGALLGGLILNLMPCVFPVLAIKVVGFTQHAGNHRARRLDGLAYSAGVVASFAALGLLVVALRGAGQQLGWGFQLQMPGVVAALAVLFTLIGLNLAGVFEVRQLIPTRLASLQSSHPVLNSFLSGVLAVVVASPCTAPFMGAALGFAVALPAAQALLIFAALGAGMALPYLVASWVPAVARMLPRPGEWMLTFRKLMAYPMFAAVVWLVWVLGQQSGIDAASALLVVLVAVSMLAWSLGLPGRARVVIGTIAVAWTAGFAWLLAGQVGAAPQGVVAASDAVWQPWEPGRVEQLLASGRPVFVDFTAAWCVTCQYNKKTVLQKPEVLADLAARDVALLRADWTLRDPAITAALGALGRSGVPLYVIYTRDAAPRILSEILSTSELRAALSALPLASSPAAQRPPLIRPAIAP</sequence>
<evidence type="ECO:0000313" key="12">
    <source>
        <dbReference type="Proteomes" id="UP001595693"/>
    </source>
</evidence>
<dbReference type="PROSITE" id="PS00194">
    <property type="entry name" value="THIOREDOXIN_1"/>
    <property type="match status" value="1"/>
</dbReference>
<proteinExistence type="predicted"/>
<gene>
    <name evidence="11" type="ORF">ACFOW3_26795</name>
</gene>
<dbReference type="InterPro" id="IPR013766">
    <property type="entry name" value="Thioredoxin_domain"/>
</dbReference>
<keyword evidence="4" id="KW-0201">Cytochrome c-type biogenesis</keyword>
<name>A0ABV8DJ11_9BURK</name>
<evidence type="ECO:0000259" key="10">
    <source>
        <dbReference type="PROSITE" id="PS51352"/>
    </source>
</evidence>
<evidence type="ECO:0000256" key="4">
    <source>
        <dbReference type="ARBA" id="ARBA00022748"/>
    </source>
</evidence>
<feature type="transmembrane region" description="Helical" evidence="8">
    <location>
        <begin position="358"/>
        <end position="378"/>
    </location>
</feature>
<feature type="transmembrane region" description="Helical" evidence="8">
    <location>
        <begin position="562"/>
        <end position="580"/>
    </location>
</feature>
<keyword evidence="5 8" id="KW-1133">Transmembrane helix</keyword>
<feature type="transmembrane region" description="Helical" evidence="8">
    <location>
        <begin position="312"/>
        <end position="337"/>
    </location>
</feature>
<evidence type="ECO:0000313" key="11">
    <source>
        <dbReference type="EMBL" id="MFC3938233.1"/>
    </source>
</evidence>